<dbReference type="EMBL" id="SITJ01000076">
    <property type="protein sequence ID" value="TBL66670.1"/>
    <property type="molecule type" value="Genomic_DNA"/>
</dbReference>
<dbReference type="Gene3D" id="1.10.1660.60">
    <property type="entry name" value="Putative excisionased domain DUF1233"/>
    <property type="match status" value="1"/>
</dbReference>
<gene>
    <name evidence="1" type="ORF">EYY96_17000</name>
</gene>
<dbReference type="InterPro" id="IPR009634">
    <property type="entry name" value="Put_exci"/>
</dbReference>
<dbReference type="Proteomes" id="UP000291600">
    <property type="component" value="Unassembled WGS sequence"/>
</dbReference>
<organism evidence="1 2">
    <name type="scientific">Hafnia alvei</name>
    <dbReference type="NCBI Taxonomy" id="569"/>
    <lineage>
        <taxon>Bacteria</taxon>
        <taxon>Pseudomonadati</taxon>
        <taxon>Pseudomonadota</taxon>
        <taxon>Gammaproteobacteria</taxon>
        <taxon>Enterobacterales</taxon>
        <taxon>Hafniaceae</taxon>
        <taxon>Hafnia</taxon>
    </lineage>
</organism>
<dbReference type="GeneID" id="78451704"/>
<dbReference type="AlphaFoldDB" id="A0ABD7Q2S8"/>
<sequence>MAQVVFIEEWMVEDGLRAKTGLGDRQIEQYRQGCWIEGIHFKRVSPSGDKTKRGIIWYNYPMINQIIREA</sequence>
<accession>A0ABD7Q2S8</accession>
<dbReference type="Pfam" id="PF06806">
    <property type="entry name" value="DUF1233"/>
    <property type="match status" value="1"/>
</dbReference>
<evidence type="ECO:0000313" key="2">
    <source>
        <dbReference type="Proteomes" id="UP000291600"/>
    </source>
</evidence>
<evidence type="ECO:0000313" key="1">
    <source>
        <dbReference type="EMBL" id="TBL66670.1"/>
    </source>
</evidence>
<reference evidence="1 2" key="1">
    <citation type="submission" date="2019-02" db="EMBL/GenBank/DDBJ databases">
        <title>Comparative genomic analysis of the Hafnia genus genomes.</title>
        <authorList>
            <person name="Zhiqiu Y."/>
            <person name="Chao Y."/>
            <person name="Yuhui D."/>
            <person name="Di H."/>
            <person name="Bin L."/>
        </authorList>
    </citation>
    <scope>NUCLEOTIDE SEQUENCE [LARGE SCALE GENOMIC DNA]</scope>
    <source>
        <strain evidence="1 2">PCM_1210</strain>
    </source>
</reference>
<proteinExistence type="predicted"/>
<dbReference type="RefSeq" id="WP_046359908.1">
    <property type="nucleotide sequence ID" value="NZ_CAMLAG010000090.1"/>
</dbReference>
<comment type="caution">
    <text evidence="1">The sequence shown here is derived from an EMBL/GenBank/DDBJ whole genome shotgun (WGS) entry which is preliminary data.</text>
</comment>
<dbReference type="InterPro" id="IPR038146">
    <property type="entry name" value="933W_put_Xis_sf"/>
</dbReference>
<evidence type="ECO:0008006" key="3">
    <source>
        <dbReference type="Google" id="ProtNLM"/>
    </source>
</evidence>
<name>A0ABD7Q2S8_HAFAL</name>
<protein>
    <recommendedName>
        <fullName evidence="3">Excisionase</fullName>
    </recommendedName>
</protein>